<accession>A0A8X6WS23</accession>
<reference evidence="2" key="1">
    <citation type="submission" date="2020-08" db="EMBL/GenBank/DDBJ databases">
        <title>Multicomponent nature underlies the extraordinary mechanical properties of spider dragline silk.</title>
        <authorList>
            <person name="Kono N."/>
            <person name="Nakamura H."/>
            <person name="Mori M."/>
            <person name="Yoshida Y."/>
            <person name="Ohtoshi R."/>
            <person name="Malay A.D."/>
            <person name="Moran D.A.P."/>
            <person name="Tomita M."/>
            <person name="Numata K."/>
            <person name="Arakawa K."/>
        </authorList>
    </citation>
    <scope>NUCLEOTIDE SEQUENCE</scope>
</reference>
<dbReference type="Proteomes" id="UP000886998">
    <property type="component" value="Unassembled WGS sequence"/>
</dbReference>
<sequence>MDSYIDLAKPQKLLHRNSSADEVKVVLNTLNATAETLKNVSEVLKHQIIRGELYFDNNIKYKSEHKSRFEDVRCLKTRLQKLLKPFDFIKEQAVRNIGVNLPLFCLLRNPKFECCDAIIESVEEYKRTLWLYKYLLLEINSLHTQFMDIVEEINKEFLTDKQFIDMVKKMDFLPVNSVQQRIFSADYSTFLDTVFEIFLYM</sequence>
<name>A0A8X6WS23_9ARAC</name>
<comment type="caution">
    <text evidence="2">The sequence shown here is derived from an EMBL/GenBank/DDBJ whole genome shotgun (WGS) entry which is preliminary data.</text>
</comment>
<evidence type="ECO:0000313" key="3">
    <source>
        <dbReference type="Proteomes" id="UP000886998"/>
    </source>
</evidence>
<dbReference type="AlphaFoldDB" id="A0A8X6WS23"/>
<dbReference type="EMBL" id="BMAV01001352">
    <property type="protein sequence ID" value="GFY39359.1"/>
    <property type="molecule type" value="Genomic_DNA"/>
</dbReference>
<evidence type="ECO:0000313" key="1">
    <source>
        <dbReference type="EMBL" id="GFS46484.1"/>
    </source>
</evidence>
<protein>
    <submittedName>
        <fullName evidence="2">Uncharacterized protein</fullName>
    </submittedName>
</protein>
<proteinExistence type="predicted"/>
<evidence type="ECO:0000313" key="2">
    <source>
        <dbReference type="EMBL" id="GFY39359.1"/>
    </source>
</evidence>
<dbReference type="EMBL" id="BMAV01026008">
    <property type="protein sequence ID" value="GFS46484.1"/>
    <property type="molecule type" value="Genomic_DNA"/>
</dbReference>
<organism evidence="2 3">
    <name type="scientific">Trichonephila inaurata madagascariensis</name>
    <dbReference type="NCBI Taxonomy" id="2747483"/>
    <lineage>
        <taxon>Eukaryota</taxon>
        <taxon>Metazoa</taxon>
        <taxon>Ecdysozoa</taxon>
        <taxon>Arthropoda</taxon>
        <taxon>Chelicerata</taxon>
        <taxon>Arachnida</taxon>
        <taxon>Araneae</taxon>
        <taxon>Araneomorphae</taxon>
        <taxon>Entelegynae</taxon>
        <taxon>Araneoidea</taxon>
        <taxon>Nephilidae</taxon>
        <taxon>Trichonephila</taxon>
        <taxon>Trichonephila inaurata</taxon>
    </lineage>
</organism>
<keyword evidence="3" id="KW-1185">Reference proteome</keyword>
<gene>
    <name evidence="2" type="ORF">TNIN_265791</name>
    <name evidence="1" type="ORF">TNIN_395751</name>
</gene>
<dbReference type="OrthoDB" id="6433131at2759"/>